<protein>
    <submittedName>
        <fullName evidence="2">Transposase</fullName>
    </submittedName>
</protein>
<reference evidence="2 3" key="1">
    <citation type="journal article" date="2020" name="Antonie Van Leeuwenhoek">
        <title>Rhodopirellula heiligendammensis sp. nov., Rhodopirellula pilleata sp. nov., and Rhodopirellula solitaria sp. nov. isolated from natural or artificial marine surfaces in Northern Germany and California, USA, and emended description of the genus Rhodopirellula.</title>
        <authorList>
            <person name="Kallscheuer N."/>
            <person name="Wiegand S."/>
            <person name="Jogler M."/>
            <person name="Boedeker C."/>
            <person name="Peeters S.H."/>
            <person name="Rast P."/>
            <person name="Heuer A."/>
            <person name="Jetten M.S.M."/>
            <person name="Rohde M."/>
            <person name="Jogler C."/>
        </authorList>
    </citation>
    <scope>NUCLEOTIDE SEQUENCE [LARGE SCALE GENOMIC DNA]</scope>
    <source>
        <strain evidence="2 3">Poly21</strain>
    </source>
</reference>
<dbReference type="GO" id="GO:0003677">
    <property type="term" value="F:DNA binding"/>
    <property type="evidence" value="ECO:0007669"/>
    <property type="project" value="InterPro"/>
</dbReference>
<sequence length="151" mass="17204">MIDTSVWQRRWSVDSEAVGDGKAAMAYLAPYVIRGAVSNWRVDWCDDADSLDEAHCRLQVKRSGTRQYRPMALSVQEFIRRWLQHVLPAGLHRVRHYGFLHSSSRRSLKELRILIAVSLGQVHYLVCHEQIVMPESNAMLCPVCGGLASTR</sequence>
<comment type="caution">
    <text evidence="2">The sequence shown here is derived from an EMBL/GenBank/DDBJ whole genome shotgun (WGS) entry which is preliminary data.</text>
</comment>
<dbReference type="GO" id="GO:0006313">
    <property type="term" value="P:DNA transposition"/>
    <property type="evidence" value="ECO:0007669"/>
    <property type="project" value="InterPro"/>
</dbReference>
<dbReference type="PANTHER" id="PTHR37023:SF1">
    <property type="entry name" value="ISSOD25 TRANSPOSASE TNPA_ISSOD25"/>
    <property type="match status" value="1"/>
</dbReference>
<evidence type="ECO:0000313" key="3">
    <source>
        <dbReference type="Proteomes" id="UP000319908"/>
    </source>
</evidence>
<dbReference type="Pfam" id="PF04986">
    <property type="entry name" value="Y2_Tnp"/>
    <property type="match status" value="1"/>
</dbReference>
<dbReference type="EMBL" id="SJPU01000001">
    <property type="protein sequence ID" value="TWU19114.1"/>
    <property type="molecule type" value="Genomic_DNA"/>
</dbReference>
<organism evidence="2 3">
    <name type="scientific">Allorhodopirellula heiligendammensis</name>
    <dbReference type="NCBI Taxonomy" id="2714739"/>
    <lineage>
        <taxon>Bacteria</taxon>
        <taxon>Pseudomonadati</taxon>
        <taxon>Planctomycetota</taxon>
        <taxon>Planctomycetia</taxon>
        <taxon>Pirellulales</taxon>
        <taxon>Pirellulaceae</taxon>
        <taxon>Allorhodopirellula</taxon>
    </lineage>
</organism>
<feature type="domain" description="Transposase IS801/IS1294" evidence="1">
    <location>
        <begin position="3"/>
        <end position="105"/>
    </location>
</feature>
<evidence type="ECO:0000313" key="2">
    <source>
        <dbReference type="EMBL" id="TWU19114.1"/>
    </source>
</evidence>
<evidence type="ECO:0000259" key="1">
    <source>
        <dbReference type="Pfam" id="PF04986"/>
    </source>
</evidence>
<keyword evidence="3" id="KW-1185">Reference proteome</keyword>
<dbReference type="GO" id="GO:0004803">
    <property type="term" value="F:transposase activity"/>
    <property type="evidence" value="ECO:0007669"/>
    <property type="project" value="InterPro"/>
</dbReference>
<name>A0A5C6C727_9BACT</name>
<proteinExistence type="predicted"/>
<dbReference type="Proteomes" id="UP000319908">
    <property type="component" value="Unassembled WGS sequence"/>
</dbReference>
<dbReference type="PANTHER" id="PTHR37023">
    <property type="entry name" value="TRANSPOSASE"/>
    <property type="match status" value="1"/>
</dbReference>
<dbReference type="AlphaFoldDB" id="A0A5C6C727"/>
<accession>A0A5C6C727</accession>
<gene>
    <name evidence="2" type="ORF">Poly21_12850</name>
</gene>
<dbReference type="InterPro" id="IPR007069">
    <property type="entry name" value="Transposase_32"/>
</dbReference>